<keyword evidence="1" id="KW-0812">Transmembrane</keyword>
<feature type="transmembrane region" description="Helical" evidence="1">
    <location>
        <begin position="76"/>
        <end position="98"/>
    </location>
</feature>
<dbReference type="EMBL" id="AC149210">
    <property type="protein sequence ID" value="ABN06002.1"/>
    <property type="molecule type" value="Genomic_DNA"/>
</dbReference>
<reference evidence="2" key="1">
    <citation type="submission" date="2004-06" db="EMBL/GenBank/DDBJ databases">
        <authorList>
            <person name="Town C.D."/>
        </authorList>
    </citation>
    <scope>NUCLEOTIDE SEQUENCE</scope>
</reference>
<protein>
    <recommendedName>
        <fullName evidence="3">Transmembrane protein</fullName>
    </recommendedName>
</protein>
<evidence type="ECO:0000256" key="1">
    <source>
        <dbReference type="SAM" id="Phobius"/>
    </source>
</evidence>
<gene>
    <name evidence="2" type="ORF">MtrDRAFT_AC149210g13v2</name>
</gene>
<keyword evidence="1" id="KW-0472">Membrane</keyword>
<evidence type="ECO:0000313" key="2">
    <source>
        <dbReference type="EMBL" id="ABN06002.1"/>
    </source>
</evidence>
<sequence>MIKSVLQAISPYVMSIILLPITLNDDIEKMIYSFSWDDGGTARRGIHWLSWDTLIVHTKVRLEEINIRSRRSQAKILETIATILGAIVILFVKGSVIFGTVGGSHNKHGAAHMIAIALESYPKPLSLSSWICQFDIIEGATMALLQRWT</sequence>
<reference evidence="2" key="2">
    <citation type="submission" date="2007-03" db="EMBL/GenBank/DDBJ databases">
        <authorList>
            <consortium name="The International Medicago Genome Annotation Group"/>
        </authorList>
    </citation>
    <scope>NUCLEOTIDE SEQUENCE</scope>
</reference>
<name>A2Q265_MEDTR</name>
<evidence type="ECO:0008006" key="3">
    <source>
        <dbReference type="Google" id="ProtNLM"/>
    </source>
</evidence>
<dbReference type="AlphaFoldDB" id="A2Q265"/>
<accession>A2Q265</accession>
<proteinExistence type="predicted"/>
<organism evidence="2">
    <name type="scientific">Medicago truncatula</name>
    <name type="common">Barrel medic</name>
    <name type="synonym">Medicago tribuloides</name>
    <dbReference type="NCBI Taxonomy" id="3880"/>
    <lineage>
        <taxon>Eukaryota</taxon>
        <taxon>Viridiplantae</taxon>
        <taxon>Streptophyta</taxon>
        <taxon>Embryophyta</taxon>
        <taxon>Tracheophyta</taxon>
        <taxon>Spermatophyta</taxon>
        <taxon>Magnoliopsida</taxon>
        <taxon>eudicotyledons</taxon>
        <taxon>Gunneridae</taxon>
        <taxon>Pentapetalae</taxon>
        <taxon>rosids</taxon>
        <taxon>fabids</taxon>
        <taxon>Fabales</taxon>
        <taxon>Fabaceae</taxon>
        <taxon>Papilionoideae</taxon>
        <taxon>50 kb inversion clade</taxon>
        <taxon>NPAAA clade</taxon>
        <taxon>Hologalegina</taxon>
        <taxon>IRL clade</taxon>
        <taxon>Trifolieae</taxon>
        <taxon>Medicago</taxon>
    </lineage>
</organism>
<keyword evidence="1" id="KW-1133">Transmembrane helix</keyword>